<feature type="domain" description="Guanylate cyclase" evidence="3">
    <location>
        <begin position="496"/>
        <end position="628"/>
    </location>
</feature>
<dbReference type="GO" id="GO:0035556">
    <property type="term" value="P:intracellular signal transduction"/>
    <property type="evidence" value="ECO:0007669"/>
    <property type="project" value="InterPro"/>
</dbReference>
<evidence type="ECO:0000259" key="3">
    <source>
        <dbReference type="PROSITE" id="PS50125"/>
    </source>
</evidence>
<dbReference type="OrthoDB" id="9789782at2"/>
<evidence type="ECO:0000313" key="4">
    <source>
        <dbReference type="EMBL" id="SFR07337.1"/>
    </source>
</evidence>
<gene>
    <name evidence="4" type="ORF">SAMN04515673_104213</name>
</gene>
<dbReference type="PROSITE" id="PS50125">
    <property type="entry name" value="GUANYLATE_CYCLASE_2"/>
    <property type="match status" value="1"/>
</dbReference>
<feature type="transmembrane region" description="Helical" evidence="2">
    <location>
        <begin position="406"/>
        <end position="427"/>
    </location>
</feature>
<dbReference type="PANTHER" id="PTHR43081:SF1">
    <property type="entry name" value="ADENYLATE CYCLASE, TERMINAL-DIFFERENTIATION SPECIFIC"/>
    <property type="match status" value="1"/>
</dbReference>
<dbReference type="STRING" id="871652.SAMN04515673_104213"/>
<sequence>MPPLGPERRSWRALRGGVSVARLTAALGAALTLAAVLLCGAGWPLADRAREAVFDSYQRAAPRPYDPGAPVHVIDIDDRALALYGQWPWPRTYLAALADKLFAHGAVAVGFDMLFAEPDRTGRVERPGPDLSPAAPLPLPSPPPPDNDARLARAIAAGPSVLGLAGSSGPVEAGAPPRPKAGIAVTGETAGAALTRFPAALPLLPALGEAASGIGLISLGAGGDDTLRAVPMVADLGGVLVPAFSAELLRVAQGAGGYVLRTSEASGEGAGGAAVAAVALRVGAAEIPLLPDGQLRLYLAGHRDARLTSAADLLQAPAPDAAITPRLEGRIVLVGASATGLGDLRSTALGARVPGVIVHAEIIEQIAAGAFLRRPDWARGAEVAAILLAGLLVTLALVAGRPLLALGLLLGTAGAAIGGSLWAFAGARLLLDPLFPALTAVAIFLPGAALGFAAKDRARRRVRARFAYFLPPGLVDQIAEDPEASLTPQGAERELTVLFVDIRGFSALTEAMPPADVLRLVNTYLSAVSDALVATGATIDKFMGDAVMAFWNAPLPQPDHRARALGAIGALEDALARINDTLMAQGLPALDIAIGVNTGPASVGLMGSRDRLSYTCVGDSVTLAARLEGLTRLYGTRSCVGPESLAGMPDTLIAVELDRIAVKGRSAAQPVHAVLRRSPEAERLAQAVAEARAAYVARDWDGAEAAWRGLSAEALEGRPLAPLAAEYLARIARHRAAPPPADWDGSNRAQAKR</sequence>
<dbReference type="AlphaFoldDB" id="A0A1I6DPN4"/>
<dbReference type="GO" id="GO:0004016">
    <property type="term" value="F:adenylate cyclase activity"/>
    <property type="evidence" value="ECO:0007669"/>
    <property type="project" value="UniProtKB-ARBA"/>
</dbReference>
<keyword evidence="5" id="KW-1185">Reference proteome</keyword>
<dbReference type="Pfam" id="PF05226">
    <property type="entry name" value="CHASE2"/>
    <property type="match status" value="1"/>
</dbReference>
<keyword evidence="2" id="KW-0812">Transmembrane</keyword>
<feature type="compositionally biased region" description="Pro residues" evidence="1">
    <location>
        <begin position="135"/>
        <end position="146"/>
    </location>
</feature>
<accession>A0A1I6DPN4</accession>
<protein>
    <submittedName>
        <fullName evidence="4">Adenylate/guanylate cyclase</fullName>
    </submittedName>
</protein>
<feature type="region of interest" description="Disordered" evidence="1">
    <location>
        <begin position="120"/>
        <end position="147"/>
    </location>
</feature>
<dbReference type="SMART" id="SM00044">
    <property type="entry name" value="CYCc"/>
    <property type="match status" value="1"/>
</dbReference>
<name>A0A1I6DPN4_9RHOB</name>
<dbReference type="PANTHER" id="PTHR43081">
    <property type="entry name" value="ADENYLATE CYCLASE, TERMINAL-DIFFERENTIATION SPECIFIC-RELATED"/>
    <property type="match status" value="1"/>
</dbReference>
<evidence type="ECO:0000256" key="1">
    <source>
        <dbReference type="SAM" id="MobiDB-lite"/>
    </source>
</evidence>
<feature type="transmembrane region" description="Helical" evidence="2">
    <location>
        <begin position="377"/>
        <end position="399"/>
    </location>
</feature>
<dbReference type="SMART" id="SM01080">
    <property type="entry name" value="CHASE2"/>
    <property type="match status" value="1"/>
</dbReference>
<dbReference type="EMBL" id="FOYI01000004">
    <property type="protein sequence ID" value="SFR07337.1"/>
    <property type="molecule type" value="Genomic_DNA"/>
</dbReference>
<dbReference type="SUPFAM" id="SSF55073">
    <property type="entry name" value="Nucleotide cyclase"/>
    <property type="match status" value="1"/>
</dbReference>
<dbReference type="Gene3D" id="3.30.70.1230">
    <property type="entry name" value="Nucleotide cyclase"/>
    <property type="match status" value="1"/>
</dbReference>
<dbReference type="GO" id="GO:0006171">
    <property type="term" value="P:cAMP biosynthetic process"/>
    <property type="evidence" value="ECO:0007669"/>
    <property type="project" value="TreeGrafter"/>
</dbReference>
<dbReference type="InterPro" id="IPR001054">
    <property type="entry name" value="A/G_cyclase"/>
</dbReference>
<reference evidence="4 5" key="1">
    <citation type="submission" date="2016-10" db="EMBL/GenBank/DDBJ databases">
        <authorList>
            <person name="de Groot N.N."/>
        </authorList>
    </citation>
    <scope>NUCLEOTIDE SEQUENCE [LARGE SCALE GENOMIC DNA]</scope>
    <source>
        <strain evidence="5">KMM 9023,NRIC 0796,JCM 17311,KCTC 23692</strain>
    </source>
</reference>
<organism evidence="4 5">
    <name type="scientific">Poseidonocella sedimentorum</name>
    <dbReference type="NCBI Taxonomy" id="871652"/>
    <lineage>
        <taxon>Bacteria</taxon>
        <taxon>Pseudomonadati</taxon>
        <taxon>Pseudomonadota</taxon>
        <taxon>Alphaproteobacteria</taxon>
        <taxon>Rhodobacterales</taxon>
        <taxon>Roseobacteraceae</taxon>
        <taxon>Poseidonocella</taxon>
    </lineage>
</organism>
<dbReference type="InterPro" id="IPR007890">
    <property type="entry name" value="CHASE2"/>
</dbReference>
<dbReference type="InterPro" id="IPR050697">
    <property type="entry name" value="Adenylyl/Guanylyl_Cyclase_3/4"/>
</dbReference>
<evidence type="ECO:0000313" key="5">
    <source>
        <dbReference type="Proteomes" id="UP000199302"/>
    </source>
</evidence>
<dbReference type="CDD" id="cd07302">
    <property type="entry name" value="CHD"/>
    <property type="match status" value="1"/>
</dbReference>
<dbReference type="Pfam" id="PF00211">
    <property type="entry name" value="Guanylate_cyc"/>
    <property type="match status" value="1"/>
</dbReference>
<keyword evidence="2" id="KW-1133">Transmembrane helix</keyword>
<dbReference type="RefSeq" id="WP_092079107.1">
    <property type="nucleotide sequence ID" value="NZ_FOYI01000004.1"/>
</dbReference>
<dbReference type="InterPro" id="IPR029787">
    <property type="entry name" value="Nucleotide_cyclase"/>
</dbReference>
<evidence type="ECO:0000256" key="2">
    <source>
        <dbReference type="SAM" id="Phobius"/>
    </source>
</evidence>
<proteinExistence type="predicted"/>
<feature type="transmembrane region" description="Helical" evidence="2">
    <location>
        <begin position="433"/>
        <end position="454"/>
    </location>
</feature>
<keyword evidence="2" id="KW-0472">Membrane</keyword>
<dbReference type="Proteomes" id="UP000199302">
    <property type="component" value="Unassembled WGS sequence"/>
</dbReference>